<evidence type="ECO:0000313" key="9">
    <source>
        <dbReference type="Proteomes" id="UP000005220"/>
    </source>
</evidence>
<dbReference type="PANTHER" id="PTHR31121:SF8">
    <property type="entry name" value="GLYCOLIPID 2-ALPHA-MANNOSYLTRANSFERASE-RELATED"/>
    <property type="match status" value="1"/>
</dbReference>
<dbReference type="eggNOG" id="KOG4472">
    <property type="taxonomic scope" value="Eukaryota"/>
</dbReference>
<organism evidence="8 9">
    <name type="scientific">Kazachstania africana (strain ATCC 22294 / BCRC 22015 / CBS 2517 / CECT 1963 / NBRC 1671 / NRRL Y-8276)</name>
    <name type="common">Yeast</name>
    <name type="synonym">Kluyveromyces africanus</name>
    <dbReference type="NCBI Taxonomy" id="1071382"/>
    <lineage>
        <taxon>Eukaryota</taxon>
        <taxon>Fungi</taxon>
        <taxon>Dikarya</taxon>
        <taxon>Ascomycota</taxon>
        <taxon>Saccharomycotina</taxon>
        <taxon>Saccharomycetes</taxon>
        <taxon>Saccharomycetales</taxon>
        <taxon>Saccharomycetaceae</taxon>
        <taxon>Kazachstania</taxon>
    </lineage>
</organism>
<keyword evidence="7" id="KW-0812">Transmembrane</keyword>
<dbReference type="HOGENOM" id="CLU_024327_1_0_1"/>
<dbReference type="EMBL" id="HE650821">
    <property type="protein sequence ID" value="CCF55552.1"/>
    <property type="molecule type" value="Genomic_DNA"/>
</dbReference>
<dbReference type="KEGG" id="kaf:KAFR_0A01130"/>
<dbReference type="SUPFAM" id="SSF53448">
    <property type="entry name" value="Nucleotide-diphospho-sugar transferases"/>
    <property type="match status" value="1"/>
</dbReference>
<dbReference type="Pfam" id="PF01793">
    <property type="entry name" value="Glyco_transf_15"/>
    <property type="match status" value="1"/>
</dbReference>
<keyword evidence="9" id="KW-1185">Reference proteome</keyword>
<comment type="similarity">
    <text evidence="2">Belongs to the glycosyltransferase 15 family.</text>
</comment>
<evidence type="ECO:0000256" key="5">
    <source>
        <dbReference type="ARBA" id="ARBA00022968"/>
    </source>
</evidence>
<dbReference type="PANTHER" id="PTHR31121">
    <property type="entry name" value="ALPHA-1,2 MANNOSYLTRANSFERASE KTR1"/>
    <property type="match status" value="1"/>
</dbReference>
<dbReference type="GO" id="GO:0016020">
    <property type="term" value="C:membrane"/>
    <property type="evidence" value="ECO:0007669"/>
    <property type="project" value="UniProtKB-SubCell"/>
</dbReference>
<dbReference type="GO" id="GO:0000032">
    <property type="term" value="P:cell wall mannoprotein biosynthetic process"/>
    <property type="evidence" value="ECO:0007669"/>
    <property type="project" value="TreeGrafter"/>
</dbReference>
<dbReference type="Proteomes" id="UP000005220">
    <property type="component" value="Chromosome 1"/>
</dbReference>
<keyword evidence="7" id="KW-1133">Transmembrane helix</keyword>
<evidence type="ECO:0000256" key="4">
    <source>
        <dbReference type="ARBA" id="ARBA00022679"/>
    </source>
</evidence>
<dbReference type="GO" id="GO:0006493">
    <property type="term" value="P:protein O-linked glycosylation"/>
    <property type="evidence" value="ECO:0007669"/>
    <property type="project" value="TreeGrafter"/>
</dbReference>
<feature type="transmembrane region" description="Helical" evidence="7">
    <location>
        <begin position="7"/>
        <end position="25"/>
    </location>
</feature>
<comment type="subcellular location">
    <subcellularLocation>
        <location evidence="1">Membrane</location>
        <topology evidence="1">Single-pass type II membrane protein</topology>
    </subcellularLocation>
</comment>
<dbReference type="GO" id="GO:0000026">
    <property type="term" value="F:alpha-1,2-mannosyltransferase activity"/>
    <property type="evidence" value="ECO:0007669"/>
    <property type="project" value="TreeGrafter"/>
</dbReference>
<dbReference type="GO" id="GO:0006888">
    <property type="term" value="P:endoplasmic reticulum to Golgi vesicle-mediated transport"/>
    <property type="evidence" value="ECO:0007669"/>
    <property type="project" value="EnsemblFungi"/>
</dbReference>
<dbReference type="GO" id="GO:0006487">
    <property type="term" value="P:protein N-linked glycosylation"/>
    <property type="evidence" value="ECO:0007669"/>
    <property type="project" value="EnsemblFungi"/>
</dbReference>
<dbReference type="InParanoid" id="H2AMF2"/>
<dbReference type="GO" id="GO:0005794">
    <property type="term" value="C:Golgi apparatus"/>
    <property type="evidence" value="ECO:0007669"/>
    <property type="project" value="TreeGrafter"/>
</dbReference>
<sequence>MHQHKRNAKFVLGTIVVLVFIFTIYRSGRSSTAPITVMDMKLEQEAFSTDDETSENPSLTSPVSSQDALEEEELRVKQEIINERKKSKYDKFGYDTVQGSMVASFANFGYRPNAVLIQFISNADLNDVIASLKSVENKFNKWYNYPWLFVSVTGEEFDDLEFMEEVKSITNDNISFEIVNDDWFWSYPDWIDMNKISDSRVKLSEFPNGDSNWFRHYSRYFTGFFYQEPYMRGYDWYWKIEPGMELLCDLDIDLFRWMQDNEVAFSFIASFKESKELVENLGQTVKKFVEKFPDYVDSNNFIKFLCNDNDCNNFNLCQFDENFQIANLNFFRSKTFEEFFRFLDVNGGIYYNRWSTGAIQTVAASLFLPKKQIKFFDYMGYAEKDSKFYNCPTDNDLWKNYNCDCDPGLDFTFHKDSCTAKYYDIMDIKKPDNWDKH</sequence>
<dbReference type="InterPro" id="IPR029044">
    <property type="entry name" value="Nucleotide-diphossugar_trans"/>
</dbReference>
<gene>
    <name evidence="8" type="primary">KAFR0A01130</name>
    <name evidence="8" type="ORF">KAFR_0A01130</name>
</gene>
<dbReference type="GO" id="GO:0005783">
    <property type="term" value="C:endoplasmic reticulum"/>
    <property type="evidence" value="ECO:0007669"/>
    <property type="project" value="EnsemblFungi"/>
</dbReference>
<dbReference type="GO" id="GO:0000031">
    <property type="term" value="F:mannosylphosphate transferase activity"/>
    <property type="evidence" value="ECO:0007669"/>
    <property type="project" value="EnsemblFungi"/>
</dbReference>
<evidence type="ECO:0000256" key="7">
    <source>
        <dbReference type="SAM" id="Phobius"/>
    </source>
</evidence>
<accession>H2AMF2</accession>
<keyword evidence="7" id="KW-0472">Membrane</keyword>
<evidence type="ECO:0008006" key="10">
    <source>
        <dbReference type="Google" id="ProtNLM"/>
    </source>
</evidence>
<proteinExistence type="inferred from homology"/>
<keyword evidence="5" id="KW-0735">Signal-anchor</keyword>
<dbReference type="GeneID" id="13882152"/>
<keyword evidence="4" id="KW-0808">Transferase</keyword>
<keyword evidence="3" id="KW-0328">Glycosyltransferase</keyword>
<dbReference type="Gene3D" id="3.90.550.10">
    <property type="entry name" value="Spore Coat Polysaccharide Biosynthesis Protein SpsA, Chain A"/>
    <property type="match status" value="1"/>
</dbReference>
<dbReference type="GO" id="GO:0031505">
    <property type="term" value="P:fungal-type cell wall organization"/>
    <property type="evidence" value="ECO:0007669"/>
    <property type="project" value="EnsemblFungi"/>
</dbReference>
<dbReference type="OrthoDB" id="4063545at2759"/>
<dbReference type="InterPro" id="IPR002685">
    <property type="entry name" value="Glyco_trans_15"/>
</dbReference>
<feature type="region of interest" description="Disordered" evidence="6">
    <location>
        <begin position="46"/>
        <end position="71"/>
    </location>
</feature>
<dbReference type="RefSeq" id="XP_003954687.1">
    <property type="nucleotide sequence ID" value="XM_003954638.1"/>
</dbReference>
<evidence type="ECO:0000313" key="8">
    <source>
        <dbReference type="EMBL" id="CCF55552.1"/>
    </source>
</evidence>
<evidence type="ECO:0000256" key="1">
    <source>
        <dbReference type="ARBA" id="ARBA00004606"/>
    </source>
</evidence>
<name>H2AMF2_KAZAF</name>
<dbReference type="PIRSF" id="PIRSF018153">
    <property type="entry name" value="Glyco_trans_15"/>
    <property type="match status" value="1"/>
</dbReference>
<dbReference type="AlphaFoldDB" id="H2AMF2"/>
<evidence type="ECO:0000256" key="6">
    <source>
        <dbReference type="SAM" id="MobiDB-lite"/>
    </source>
</evidence>
<reference evidence="8 9" key="1">
    <citation type="journal article" date="2011" name="Proc. Natl. Acad. Sci. U.S.A.">
        <title>Evolutionary erosion of yeast sex chromosomes by mating-type switching accidents.</title>
        <authorList>
            <person name="Gordon J.L."/>
            <person name="Armisen D."/>
            <person name="Proux-Wera E."/>
            <person name="Oheigeartaigh S.S."/>
            <person name="Byrne K.P."/>
            <person name="Wolfe K.H."/>
        </authorList>
    </citation>
    <scope>NUCLEOTIDE SEQUENCE [LARGE SCALE GENOMIC DNA]</scope>
    <source>
        <strain evidence="9">ATCC 22294 / BCRC 22015 / CBS 2517 / CECT 1963 / NBRC 1671 / NRRL Y-8276</strain>
    </source>
</reference>
<feature type="compositionally biased region" description="Polar residues" evidence="6">
    <location>
        <begin position="55"/>
        <end position="67"/>
    </location>
</feature>
<evidence type="ECO:0000256" key="2">
    <source>
        <dbReference type="ARBA" id="ARBA00007677"/>
    </source>
</evidence>
<evidence type="ECO:0000256" key="3">
    <source>
        <dbReference type="ARBA" id="ARBA00022676"/>
    </source>
</evidence>
<protein>
    <recommendedName>
        <fullName evidence="10">Glycosyltransferase family 15 protein</fullName>
    </recommendedName>
</protein>